<organism evidence="3 4">
    <name type="scientific">Gigaspora margarita</name>
    <dbReference type="NCBI Taxonomy" id="4874"/>
    <lineage>
        <taxon>Eukaryota</taxon>
        <taxon>Fungi</taxon>
        <taxon>Fungi incertae sedis</taxon>
        <taxon>Mucoromycota</taxon>
        <taxon>Glomeromycotina</taxon>
        <taxon>Glomeromycetes</taxon>
        <taxon>Diversisporales</taxon>
        <taxon>Gigasporaceae</taxon>
        <taxon>Gigaspora</taxon>
    </lineage>
</organism>
<dbReference type="Gene3D" id="2.40.70.10">
    <property type="entry name" value="Acid Proteases"/>
    <property type="match status" value="1"/>
</dbReference>
<keyword evidence="1" id="KW-0378">Hydrolase</keyword>
<dbReference type="InterPro" id="IPR001969">
    <property type="entry name" value="Aspartic_peptidase_AS"/>
</dbReference>
<evidence type="ECO:0000313" key="4">
    <source>
        <dbReference type="Proteomes" id="UP000789901"/>
    </source>
</evidence>
<dbReference type="EMBL" id="CAJVQB010021218">
    <property type="protein sequence ID" value="CAG8796514.1"/>
    <property type="molecule type" value="Genomic_DNA"/>
</dbReference>
<evidence type="ECO:0000256" key="1">
    <source>
        <dbReference type="ARBA" id="ARBA00022750"/>
    </source>
</evidence>
<feature type="region of interest" description="Disordered" evidence="2">
    <location>
        <begin position="167"/>
        <end position="210"/>
    </location>
</feature>
<name>A0ABN7VSR3_GIGMA</name>
<feature type="non-terminal residue" evidence="3">
    <location>
        <position position="583"/>
    </location>
</feature>
<feature type="compositionally biased region" description="Polar residues" evidence="2">
    <location>
        <begin position="167"/>
        <end position="187"/>
    </location>
</feature>
<dbReference type="CDD" id="cd00303">
    <property type="entry name" value="retropepsin_like"/>
    <property type="match status" value="1"/>
</dbReference>
<feature type="compositionally biased region" description="Low complexity" evidence="2">
    <location>
        <begin position="197"/>
        <end position="210"/>
    </location>
</feature>
<proteinExistence type="predicted"/>
<dbReference type="InterPro" id="IPR021109">
    <property type="entry name" value="Peptidase_aspartic_dom_sf"/>
</dbReference>
<dbReference type="Pfam" id="PF08284">
    <property type="entry name" value="RVP_2"/>
    <property type="match status" value="1"/>
</dbReference>
<sequence length="583" mass="67690">MNQLLQSMNNLVLAIGNTAPNSPRKFKVVNFLTFSGGDQDPLTWLDEFDEAYVANHISKVRRFDILPSYLKGPAYTWWRNIAYTRSYLNRESNNNEEISELRKAISEMARNMKTLVQRQNKNKTATISSASNLPLITPTSPRLLQSGILCFQYGRRNHIARNCRTQRSFGYNNGGVRQNHSNNSQRRSYGPNGCIPNISSGNNQNQRGSNENQTYLTLTRKELTRAIGAAIRDHLNVILDQPLLSNLPIPLVLNSKIETPDASQSPIEVTYCKATIEQQPIYFILDTGSSKSLISYEFLKKIGKEIDKLLVRNLIDIYGQRKYPLEVVENLLIVVNKIEVPIDVEVTEAKDYAVIVGTDWLGKVREKINLAKRELEYEWKGNKYRTPITCWKRMTYNLGKPVSLEEKSRINSEEIDEEKNEKEYEVKEVEKERSYVVQEDEDELPIVEIKKKTMSIETLKCLVDNLDEELEISQRTKKYANLDKNQQTKVEELMENNKFLFAERLMQLGRTKEEMYTITLKEGVEPVKQRPYCVSYMENEFISQEKFRTQAAQYFLKNNLLYRRNKKEHGFALRVIKESELEQ</sequence>
<accession>A0ABN7VSR3</accession>
<keyword evidence="1" id="KW-0645">Protease</keyword>
<keyword evidence="1" id="KW-0064">Aspartyl protease</keyword>
<dbReference type="PROSITE" id="PS00141">
    <property type="entry name" value="ASP_PROTEASE"/>
    <property type="match status" value="1"/>
</dbReference>
<gene>
    <name evidence="3" type="ORF">GMARGA_LOCUS22212</name>
</gene>
<evidence type="ECO:0000256" key="2">
    <source>
        <dbReference type="SAM" id="MobiDB-lite"/>
    </source>
</evidence>
<protein>
    <submittedName>
        <fullName evidence="3">35709_t:CDS:1</fullName>
    </submittedName>
</protein>
<comment type="caution">
    <text evidence="3">The sequence shown here is derived from an EMBL/GenBank/DDBJ whole genome shotgun (WGS) entry which is preliminary data.</text>
</comment>
<reference evidence="3 4" key="1">
    <citation type="submission" date="2021-06" db="EMBL/GenBank/DDBJ databases">
        <authorList>
            <person name="Kallberg Y."/>
            <person name="Tangrot J."/>
            <person name="Rosling A."/>
        </authorList>
    </citation>
    <scope>NUCLEOTIDE SEQUENCE [LARGE SCALE GENOMIC DNA]</scope>
    <source>
        <strain evidence="3 4">120-4 pot B 10/14</strain>
    </source>
</reference>
<evidence type="ECO:0000313" key="3">
    <source>
        <dbReference type="EMBL" id="CAG8796514.1"/>
    </source>
</evidence>
<dbReference type="Proteomes" id="UP000789901">
    <property type="component" value="Unassembled WGS sequence"/>
</dbReference>
<keyword evidence="4" id="KW-1185">Reference proteome</keyword>
<dbReference type="SUPFAM" id="SSF50630">
    <property type="entry name" value="Acid proteases"/>
    <property type="match status" value="1"/>
</dbReference>